<dbReference type="Proteomes" id="UP001597083">
    <property type="component" value="Unassembled WGS sequence"/>
</dbReference>
<dbReference type="Gene3D" id="3.40.50.880">
    <property type="match status" value="1"/>
</dbReference>
<accession>A0ABW3CEF0</accession>
<gene>
    <name evidence="1" type="ORF">ACFQ07_10480</name>
</gene>
<reference evidence="2" key="1">
    <citation type="journal article" date="2019" name="Int. J. Syst. Evol. Microbiol.">
        <title>The Global Catalogue of Microorganisms (GCM) 10K type strain sequencing project: providing services to taxonomists for standard genome sequencing and annotation.</title>
        <authorList>
            <consortium name="The Broad Institute Genomics Platform"/>
            <consortium name="The Broad Institute Genome Sequencing Center for Infectious Disease"/>
            <person name="Wu L."/>
            <person name="Ma J."/>
        </authorList>
    </citation>
    <scope>NUCLEOTIDE SEQUENCE [LARGE SCALE GENOMIC DNA]</scope>
    <source>
        <strain evidence="2">JCM 31696</strain>
    </source>
</reference>
<organism evidence="1 2">
    <name type="scientific">Actinomadura adrarensis</name>
    <dbReference type="NCBI Taxonomy" id="1819600"/>
    <lineage>
        <taxon>Bacteria</taxon>
        <taxon>Bacillati</taxon>
        <taxon>Actinomycetota</taxon>
        <taxon>Actinomycetes</taxon>
        <taxon>Streptosporangiales</taxon>
        <taxon>Thermomonosporaceae</taxon>
        <taxon>Actinomadura</taxon>
    </lineage>
</organism>
<evidence type="ECO:0008006" key="3">
    <source>
        <dbReference type="Google" id="ProtNLM"/>
    </source>
</evidence>
<feature type="non-terminal residue" evidence="1">
    <location>
        <position position="130"/>
    </location>
</feature>
<name>A0ABW3CEF0_9ACTN</name>
<sequence length="130" mass="13855">MRPDLPAPVPDPVPDLVPGPVPLPVPVRRHTVSVLALDGLSPFELSSVVEVFGLPRPELDIPWYDLRVCSTEPGRPLRVVGGFTLTPEHGMDVFATADTVIVPHMPNVKSEAPVPGEVVDALRSAHAHGA</sequence>
<proteinExistence type="predicted"/>
<dbReference type="InterPro" id="IPR029062">
    <property type="entry name" value="Class_I_gatase-like"/>
</dbReference>
<dbReference type="EMBL" id="JBHTIR010001520">
    <property type="protein sequence ID" value="MFD0852653.1"/>
    <property type="molecule type" value="Genomic_DNA"/>
</dbReference>
<comment type="caution">
    <text evidence="1">The sequence shown here is derived from an EMBL/GenBank/DDBJ whole genome shotgun (WGS) entry which is preliminary data.</text>
</comment>
<dbReference type="SUPFAM" id="SSF52317">
    <property type="entry name" value="Class I glutamine amidotransferase-like"/>
    <property type="match status" value="1"/>
</dbReference>
<protein>
    <recommendedName>
        <fullName evidence="3">AraC family transcriptional regulator</fullName>
    </recommendedName>
</protein>
<keyword evidence="2" id="KW-1185">Reference proteome</keyword>
<evidence type="ECO:0000313" key="1">
    <source>
        <dbReference type="EMBL" id="MFD0852653.1"/>
    </source>
</evidence>
<evidence type="ECO:0000313" key="2">
    <source>
        <dbReference type="Proteomes" id="UP001597083"/>
    </source>
</evidence>